<name>A0ABV9L0I7_9BACT</name>
<dbReference type="InterPro" id="IPR032508">
    <property type="entry name" value="FecR_C"/>
</dbReference>
<dbReference type="InterPro" id="IPR012373">
    <property type="entry name" value="Ferrdict_sens_TM"/>
</dbReference>
<dbReference type="Proteomes" id="UP001596023">
    <property type="component" value="Unassembled WGS sequence"/>
</dbReference>
<sequence length="321" mass="37288">MDFKLLYKFFEGLTTQAEDELIRQWVTDSPENEKRFFEERRMFDAILLNSKELDIEENTGQLPVPSGNRRRISAYFREFIKIAAVIAITLSGSWYYFLHLNKTDRRVAVQTISVPAGQRLNIILPDGTDVWLNAKTTIKYPVSFNEKERLILLEGQAYFNVAKNKDVPFLVKTQDGIIQALGTKFDVMAYPDTRSFETMLMEGKVKVRAACDSLRSVILTPNNKAYLKNGKLETEYVDDFSAYEWKDGLISFKNEPFAQIMKSFEKVYDIKIIIENPQVGNLIYTGKFRVIDGVDYALRVLQKDVNFKYERDTEKHIVYIK</sequence>
<organism evidence="4 5">
    <name type="scientific">Dysgonomonas termitidis</name>
    <dbReference type="NCBI Taxonomy" id="1516126"/>
    <lineage>
        <taxon>Bacteria</taxon>
        <taxon>Pseudomonadati</taxon>
        <taxon>Bacteroidota</taxon>
        <taxon>Bacteroidia</taxon>
        <taxon>Bacteroidales</taxon>
        <taxon>Dysgonomonadaceae</taxon>
        <taxon>Dysgonomonas</taxon>
    </lineage>
</organism>
<dbReference type="PANTHER" id="PTHR30273:SF2">
    <property type="entry name" value="PROTEIN FECR"/>
    <property type="match status" value="1"/>
</dbReference>
<dbReference type="Pfam" id="PF04773">
    <property type="entry name" value="FecR"/>
    <property type="match status" value="1"/>
</dbReference>
<feature type="domain" description="Protein FecR C-terminal" evidence="3">
    <location>
        <begin position="250"/>
        <end position="317"/>
    </location>
</feature>
<evidence type="ECO:0000256" key="1">
    <source>
        <dbReference type="SAM" id="Phobius"/>
    </source>
</evidence>
<gene>
    <name evidence="4" type="ORF">ACFO6W_17665</name>
</gene>
<keyword evidence="1" id="KW-0472">Membrane</keyword>
<proteinExistence type="predicted"/>
<protein>
    <submittedName>
        <fullName evidence="4">FecR family protein</fullName>
    </submittedName>
</protein>
<dbReference type="PANTHER" id="PTHR30273">
    <property type="entry name" value="PERIPLASMIC SIGNAL SENSOR AND SIGMA FACTOR ACTIVATOR FECR-RELATED"/>
    <property type="match status" value="1"/>
</dbReference>
<dbReference type="Gene3D" id="2.60.120.1440">
    <property type="match status" value="1"/>
</dbReference>
<keyword evidence="5" id="KW-1185">Reference proteome</keyword>
<keyword evidence="1" id="KW-0812">Transmembrane</keyword>
<dbReference type="PIRSF" id="PIRSF018266">
    <property type="entry name" value="FecR"/>
    <property type="match status" value="1"/>
</dbReference>
<evidence type="ECO:0000313" key="5">
    <source>
        <dbReference type="Proteomes" id="UP001596023"/>
    </source>
</evidence>
<dbReference type="InterPro" id="IPR006860">
    <property type="entry name" value="FecR"/>
</dbReference>
<evidence type="ECO:0000259" key="2">
    <source>
        <dbReference type="Pfam" id="PF04773"/>
    </source>
</evidence>
<dbReference type="EMBL" id="JBHSGN010000103">
    <property type="protein sequence ID" value="MFC4675524.1"/>
    <property type="molecule type" value="Genomic_DNA"/>
</dbReference>
<keyword evidence="1" id="KW-1133">Transmembrane helix</keyword>
<evidence type="ECO:0000259" key="3">
    <source>
        <dbReference type="Pfam" id="PF16344"/>
    </source>
</evidence>
<dbReference type="Pfam" id="PF16344">
    <property type="entry name" value="FecR_C"/>
    <property type="match status" value="1"/>
</dbReference>
<comment type="caution">
    <text evidence="4">The sequence shown here is derived from an EMBL/GenBank/DDBJ whole genome shotgun (WGS) entry which is preliminary data.</text>
</comment>
<evidence type="ECO:0000313" key="4">
    <source>
        <dbReference type="EMBL" id="MFC4675524.1"/>
    </source>
</evidence>
<feature type="transmembrane region" description="Helical" evidence="1">
    <location>
        <begin position="79"/>
        <end position="97"/>
    </location>
</feature>
<dbReference type="Gene3D" id="3.55.50.30">
    <property type="match status" value="1"/>
</dbReference>
<accession>A0ABV9L0I7</accession>
<feature type="domain" description="FecR protein" evidence="2">
    <location>
        <begin position="111"/>
        <end position="206"/>
    </location>
</feature>
<reference evidence="5" key="1">
    <citation type="journal article" date="2019" name="Int. J. Syst. Evol. Microbiol.">
        <title>The Global Catalogue of Microorganisms (GCM) 10K type strain sequencing project: providing services to taxonomists for standard genome sequencing and annotation.</title>
        <authorList>
            <consortium name="The Broad Institute Genomics Platform"/>
            <consortium name="The Broad Institute Genome Sequencing Center for Infectious Disease"/>
            <person name="Wu L."/>
            <person name="Ma J."/>
        </authorList>
    </citation>
    <scope>NUCLEOTIDE SEQUENCE [LARGE SCALE GENOMIC DNA]</scope>
    <source>
        <strain evidence="5">CCUG 66188</strain>
    </source>
</reference>
<dbReference type="RefSeq" id="WP_379998835.1">
    <property type="nucleotide sequence ID" value="NZ_JBHSGN010000103.1"/>
</dbReference>